<dbReference type="Proteomes" id="UP001285441">
    <property type="component" value="Unassembled WGS sequence"/>
</dbReference>
<reference evidence="2" key="1">
    <citation type="journal article" date="2023" name="Mol. Phylogenet. Evol.">
        <title>Genome-scale phylogeny and comparative genomics of the fungal order Sordariales.</title>
        <authorList>
            <person name="Hensen N."/>
            <person name="Bonometti L."/>
            <person name="Westerberg I."/>
            <person name="Brannstrom I.O."/>
            <person name="Guillou S."/>
            <person name="Cros-Aarteil S."/>
            <person name="Calhoun S."/>
            <person name="Haridas S."/>
            <person name="Kuo A."/>
            <person name="Mondo S."/>
            <person name="Pangilinan J."/>
            <person name="Riley R."/>
            <person name="LaButti K."/>
            <person name="Andreopoulos B."/>
            <person name="Lipzen A."/>
            <person name="Chen C."/>
            <person name="Yan M."/>
            <person name="Daum C."/>
            <person name="Ng V."/>
            <person name="Clum A."/>
            <person name="Steindorff A."/>
            <person name="Ohm R.A."/>
            <person name="Martin F."/>
            <person name="Silar P."/>
            <person name="Natvig D.O."/>
            <person name="Lalanne C."/>
            <person name="Gautier V."/>
            <person name="Ament-Velasquez S.L."/>
            <person name="Kruys A."/>
            <person name="Hutchinson M.I."/>
            <person name="Powell A.J."/>
            <person name="Barry K."/>
            <person name="Miller A.N."/>
            <person name="Grigoriev I.V."/>
            <person name="Debuchy R."/>
            <person name="Gladieux P."/>
            <person name="Hiltunen Thoren M."/>
            <person name="Johannesson H."/>
        </authorList>
    </citation>
    <scope>NUCLEOTIDE SEQUENCE</scope>
    <source>
        <strain evidence="2">CBS 232.78</strain>
    </source>
</reference>
<accession>A0AAE0U3H9</accession>
<feature type="region of interest" description="Disordered" evidence="1">
    <location>
        <begin position="27"/>
        <end position="73"/>
    </location>
</feature>
<reference evidence="2" key="2">
    <citation type="submission" date="2023-06" db="EMBL/GenBank/DDBJ databases">
        <authorList>
            <consortium name="Lawrence Berkeley National Laboratory"/>
            <person name="Haridas S."/>
            <person name="Hensen N."/>
            <person name="Bonometti L."/>
            <person name="Westerberg I."/>
            <person name="Brannstrom I.O."/>
            <person name="Guillou S."/>
            <person name="Cros-Aarteil S."/>
            <person name="Calhoun S."/>
            <person name="Kuo A."/>
            <person name="Mondo S."/>
            <person name="Pangilinan J."/>
            <person name="Riley R."/>
            <person name="LaButti K."/>
            <person name="Andreopoulos B."/>
            <person name="Lipzen A."/>
            <person name="Chen C."/>
            <person name="Yanf M."/>
            <person name="Daum C."/>
            <person name="Ng V."/>
            <person name="Clum A."/>
            <person name="Steindorff A."/>
            <person name="Ohm R."/>
            <person name="Martin F."/>
            <person name="Silar P."/>
            <person name="Natvig D."/>
            <person name="Lalanne C."/>
            <person name="Gautier V."/>
            <person name="Ament-velasquez S.L."/>
            <person name="Kruys A."/>
            <person name="Hutchinson M.I."/>
            <person name="Powell A.J."/>
            <person name="Barry K."/>
            <person name="Miller A.N."/>
            <person name="Grigoriev I.V."/>
            <person name="Debuchy R."/>
            <person name="Gladieux P."/>
            <person name="Thoren M.H."/>
            <person name="Johannesson H."/>
        </authorList>
    </citation>
    <scope>NUCLEOTIDE SEQUENCE</scope>
    <source>
        <strain evidence="2">CBS 232.78</strain>
    </source>
</reference>
<comment type="caution">
    <text evidence="2">The sequence shown here is derived from an EMBL/GenBank/DDBJ whole genome shotgun (WGS) entry which is preliminary data.</text>
</comment>
<evidence type="ECO:0000256" key="1">
    <source>
        <dbReference type="SAM" id="MobiDB-lite"/>
    </source>
</evidence>
<keyword evidence="3" id="KW-1185">Reference proteome</keyword>
<name>A0AAE0U3H9_9PEZI</name>
<organism evidence="2 3">
    <name type="scientific">Podospora didyma</name>
    <dbReference type="NCBI Taxonomy" id="330526"/>
    <lineage>
        <taxon>Eukaryota</taxon>
        <taxon>Fungi</taxon>
        <taxon>Dikarya</taxon>
        <taxon>Ascomycota</taxon>
        <taxon>Pezizomycotina</taxon>
        <taxon>Sordariomycetes</taxon>
        <taxon>Sordariomycetidae</taxon>
        <taxon>Sordariales</taxon>
        <taxon>Podosporaceae</taxon>
        <taxon>Podospora</taxon>
    </lineage>
</organism>
<evidence type="ECO:0000313" key="3">
    <source>
        <dbReference type="Proteomes" id="UP001285441"/>
    </source>
</evidence>
<gene>
    <name evidence="2" type="ORF">B0H63DRAFT_518884</name>
</gene>
<dbReference type="AlphaFoldDB" id="A0AAE0U3H9"/>
<protein>
    <submittedName>
        <fullName evidence="2">Uncharacterized protein</fullName>
    </submittedName>
</protein>
<evidence type="ECO:0000313" key="2">
    <source>
        <dbReference type="EMBL" id="KAK3389648.1"/>
    </source>
</evidence>
<dbReference type="EMBL" id="JAULSW010000002">
    <property type="protein sequence ID" value="KAK3389648.1"/>
    <property type="molecule type" value="Genomic_DNA"/>
</dbReference>
<proteinExistence type="predicted"/>
<sequence length="339" mass="38551">MTRSRVARIFSDPTSAVTQKVRRVAKYLKRKTPRTLVPPDRGPSIPTLPNRVLPSPQPSTEHPGSRLEPPDADPAAIELSVDFSYKRRGSDLFRIQVHDSHQNPSADAYTADSSGCHMFDDLTARKCPLNCDCRVVGRSHVFTAKIYPSSVFVEILSSELSETLDRVIGLENLTSTDSPHNPNHVDGFALLRHYKSLQRFLDACSETRCEKLRLLVDGFLKVGEIWARHGWARLSESGVIDDDLLKKFCRQRLVGDILKLDHGFRSADMIAPTDDDYYRYEPTDNNHFEFELTDNNHFESEPTGNDYFEDELADDFFEPSGDIWLSELLSRHPFSEHLS</sequence>